<evidence type="ECO:0000313" key="2">
    <source>
        <dbReference type="Proteomes" id="UP000515570"/>
    </source>
</evidence>
<evidence type="ECO:0000313" key="1">
    <source>
        <dbReference type="EMBL" id="QMV84399.1"/>
    </source>
</evidence>
<dbReference type="Proteomes" id="UP000515570">
    <property type="component" value="Chromosome"/>
</dbReference>
<organism evidence="1 2">
    <name type="scientific">Corynebacterium hindlerae</name>
    <dbReference type="NCBI Taxonomy" id="699041"/>
    <lineage>
        <taxon>Bacteria</taxon>
        <taxon>Bacillati</taxon>
        <taxon>Actinomycetota</taxon>
        <taxon>Actinomycetes</taxon>
        <taxon>Mycobacteriales</taxon>
        <taxon>Corynebacteriaceae</taxon>
        <taxon>Corynebacterium</taxon>
    </lineage>
</organism>
<accession>A0A7G5FCQ8</accession>
<sequence length="248" mass="27055">MRSLILWAGVRGADVYRHIGVNDTMCLGELSRVLNISFGFDPAEPATFPGHNPADRIPDEFTYEWGLWTVDVRVVDAYPRDEGTPRALCIGGAGSLDDDFNLATVNTELTGRETVSAVLSLAHPELRELIERGSLYDFVPLLQAIDLRQALQPASEFPLESDPAARDAYWAMVLVLSCFSDPDMSDQLLEGTMASLGWVEDDGSPLTAAAIRALCSSSLARLAELGAYGRHAKSPVDRLEIYRNLLAG</sequence>
<dbReference type="SUPFAM" id="SSF159941">
    <property type="entry name" value="MM3350-like"/>
    <property type="match status" value="1"/>
</dbReference>
<reference evidence="1 2" key="1">
    <citation type="submission" date="2020-07" db="EMBL/GenBank/DDBJ databases">
        <title>non toxigenic Corynebacterium sp. nov from a clinical source.</title>
        <authorList>
            <person name="Bernier A.-M."/>
            <person name="Bernard K."/>
        </authorList>
    </citation>
    <scope>NUCLEOTIDE SEQUENCE [LARGE SCALE GENOMIC DNA]</scope>
    <source>
        <strain evidence="2">NML 93-0612</strain>
    </source>
</reference>
<dbReference type="RefSeq" id="WP_182385208.1">
    <property type="nucleotide sequence ID" value="NZ_CP059833.1"/>
</dbReference>
<dbReference type="AlphaFoldDB" id="A0A7G5FCQ8"/>
<protein>
    <submittedName>
        <fullName evidence="1">Uncharacterized protein</fullName>
    </submittedName>
</protein>
<keyword evidence="2" id="KW-1185">Reference proteome</keyword>
<dbReference type="InterPro" id="IPR024047">
    <property type="entry name" value="MM3350-like_sf"/>
</dbReference>
<name>A0A7G5FCQ8_9CORY</name>
<dbReference type="EMBL" id="CP059833">
    <property type="protein sequence ID" value="QMV84399.1"/>
    <property type="molecule type" value="Genomic_DNA"/>
</dbReference>
<gene>
    <name evidence="1" type="ORF">HW450_08450</name>
</gene>
<proteinExistence type="predicted"/>